<dbReference type="InterPro" id="IPR032675">
    <property type="entry name" value="LRR_dom_sf"/>
</dbReference>
<protein>
    <recommendedName>
        <fullName evidence="3">F-box domain-containing protein</fullName>
    </recommendedName>
</protein>
<proteinExistence type="predicted"/>
<evidence type="ECO:0000313" key="2">
    <source>
        <dbReference type="Proteomes" id="UP000315295"/>
    </source>
</evidence>
<evidence type="ECO:0000313" key="1">
    <source>
        <dbReference type="EMBL" id="TQD72125.1"/>
    </source>
</evidence>
<reference evidence="1 2" key="1">
    <citation type="journal article" date="2019" name="G3 (Bethesda)">
        <title>Sequencing of a Wild Apple (Malus baccata) Genome Unravels the Differences Between Cultivated and Wild Apple Species Regarding Disease Resistance and Cold Tolerance.</title>
        <authorList>
            <person name="Chen X."/>
        </authorList>
    </citation>
    <scope>NUCLEOTIDE SEQUENCE [LARGE SCALE GENOMIC DNA]</scope>
    <source>
        <strain evidence="2">cv. Shandingzi</strain>
        <tissue evidence="1">Leaves</tissue>
    </source>
</reference>
<dbReference type="AlphaFoldDB" id="A0A540KD23"/>
<keyword evidence="2" id="KW-1185">Reference proteome</keyword>
<dbReference type="Gene3D" id="3.80.10.10">
    <property type="entry name" value="Ribonuclease Inhibitor"/>
    <property type="match status" value="1"/>
</dbReference>
<accession>A0A540KD23</accession>
<dbReference type="STRING" id="106549.A0A540KD23"/>
<dbReference type="SUPFAM" id="SSF52047">
    <property type="entry name" value="RNI-like"/>
    <property type="match status" value="1"/>
</dbReference>
<comment type="caution">
    <text evidence="1">The sequence shown here is derived from an EMBL/GenBank/DDBJ whole genome shotgun (WGS) entry which is preliminary data.</text>
</comment>
<dbReference type="EMBL" id="VIEB01001442">
    <property type="protein sequence ID" value="TQD72125.1"/>
    <property type="molecule type" value="Genomic_DNA"/>
</dbReference>
<gene>
    <name evidence="1" type="ORF">C1H46_042324</name>
</gene>
<sequence>MLHTLDLSWCRNLTDEALGLIVDSCLSLRMLKLLGCTQITDTFLDGHSNPEVRIIGLKFSPILEHLKALNPHEGPLRYSSVC</sequence>
<dbReference type="Proteomes" id="UP000315295">
    <property type="component" value="Unassembled WGS sequence"/>
</dbReference>
<evidence type="ECO:0008006" key="3">
    <source>
        <dbReference type="Google" id="ProtNLM"/>
    </source>
</evidence>
<name>A0A540KD23_MALBA</name>
<organism evidence="1 2">
    <name type="scientific">Malus baccata</name>
    <name type="common">Siberian crab apple</name>
    <name type="synonym">Pyrus baccata</name>
    <dbReference type="NCBI Taxonomy" id="106549"/>
    <lineage>
        <taxon>Eukaryota</taxon>
        <taxon>Viridiplantae</taxon>
        <taxon>Streptophyta</taxon>
        <taxon>Embryophyta</taxon>
        <taxon>Tracheophyta</taxon>
        <taxon>Spermatophyta</taxon>
        <taxon>Magnoliopsida</taxon>
        <taxon>eudicotyledons</taxon>
        <taxon>Gunneridae</taxon>
        <taxon>Pentapetalae</taxon>
        <taxon>rosids</taxon>
        <taxon>fabids</taxon>
        <taxon>Rosales</taxon>
        <taxon>Rosaceae</taxon>
        <taxon>Amygdaloideae</taxon>
        <taxon>Maleae</taxon>
        <taxon>Malus</taxon>
    </lineage>
</organism>